<feature type="compositionally biased region" description="Low complexity" evidence="3">
    <location>
        <begin position="1018"/>
        <end position="1028"/>
    </location>
</feature>
<dbReference type="Proteomes" id="UP000054007">
    <property type="component" value="Unassembled WGS sequence"/>
</dbReference>
<keyword evidence="1" id="KW-0677">Repeat</keyword>
<dbReference type="PROSITE" id="PS50012">
    <property type="entry name" value="RCC1_3"/>
    <property type="match status" value="3"/>
</dbReference>
<dbReference type="STRING" id="1314674.A0A0D7B1S6"/>
<feature type="compositionally biased region" description="Low complexity" evidence="3">
    <location>
        <begin position="1154"/>
        <end position="1172"/>
    </location>
</feature>
<dbReference type="InterPro" id="IPR011333">
    <property type="entry name" value="SKP1/BTB/POZ_sf"/>
</dbReference>
<protein>
    <recommendedName>
        <fullName evidence="4">BTB domain-containing protein</fullName>
    </recommendedName>
</protein>
<feature type="domain" description="BTB" evidence="4">
    <location>
        <begin position="773"/>
        <end position="840"/>
    </location>
</feature>
<dbReference type="PANTHER" id="PTHR22872">
    <property type="entry name" value="BTK-BINDING PROTEIN-RELATED"/>
    <property type="match status" value="1"/>
</dbReference>
<dbReference type="EMBL" id="KN880629">
    <property type="protein sequence ID" value="KIY64568.1"/>
    <property type="molecule type" value="Genomic_DNA"/>
</dbReference>
<feature type="compositionally biased region" description="Polar residues" evidence="3">
    <location>
        <begin position="1183"/>
        <end position="1209"/>
    </location>
</feature>
<dbReference type="SUPFAM" id="SSF50985">
    <property type="entry name" value="RCC1/BLIP-II"/>
    <property type="match status" value="1"/>
</dbReference>
<dbReference type="InterPro" id="IPR051625">
    <property type="entry name" value="Signaling_Regulatory_Domain"/>
</dbReference>
<feature type="region of interest" description="Disordered" evidence="3">
    <location>
        <begin position="1277"/>
        <end position="1336"/>
    </location>
</feature>
<dbReference type="SMART" id="SM00225">
    <property type="entry name" value="BTB"/>
    <property type="match status" value="2"/>
</dbReference>
<dbReference type="PROSITE" id="PS50097">
    <property type="entry name" value="BTB"/>
    <property type="match status" value="2"/>
</dbReference>
<feature type="repeat" description="RCC1" evidence="2">
    <location>
        <begin position="153"/>
        <end position="218"/>
    </location>
</feature>
<feature type="region of interest" description="Disordered" evidence="3">
    <location>
        <begin position="990"/>
        <end position="1041"/>
    </location>
</feature>
<name>A0A0D7B1S6_9AGAR</name>
<reference evidence="5 6" key="1">
    <citation type="journal article" date="2015" name="Fungal Genet. Biol.">
        <title>Evolution of novel wood decay mechanisms in Agaricales revealed by the genome sequences of Fistulina hepatica and Cylindrobasidium torrendii.</title>
        <authorList>
            <person name="Floudas D."/>
            <person name="Held B.W."/>
            <person name="Riley R."/>
            <person name="Nagy L.G."/>
            <person name="Koehler G."/>
            <person name="Ransdell A.S."/>
            <person name="Younus H."/>
            <person name="Chow J."/>
            <person name="Chiniquy J."/>
            <person name="Lipzen A."/>
            <person name="Tritt A."/>
            <person name="Sun H."/>
            <person name="Haridas S."/>
            <person name="LaButti K."/>
            <person name="Ohm R.A."/>
            <person name="Kues U."/>
            <person name="Blanchette R.A."/>
            <person name="Grigoriev I.V."/>
            <person name="Minto R.E."/>
            <person name="Hibbett D.S."/>
        </authorList>
    </citation>
    <scope>NUCLEOTIDE SEQUENCE [LARGE SCALE GENOMIC DNA]</scope>
    <source>
        <strain evidence="5 6">FP15055 ss-10</strain>
    </source>
</reference>
<dbReference type="Gene3D" id="3.30.710.10">
    <property type="entry name" value="Potassium Channel Kv1.1, Chain A"/>
    <property type="match status" value="2"/>
</dbReference>
<evidence type="ECO:0000256" key="2">
    <source>
        <dbReference type="PROSITE-ProRule" id="PRU00235"/>
    </source>
</evidence>
<dbReference type="Pfam" id="PF00651">
    <property type="entry name" value="BTB"/>
    <property type="match status" value="2"/>
</dbReference>
<dbReference type="InterPro" id="IPR002110">
    <property type="entry name" value="Ankyrin_rpt"/>
</dbReference>
<feature type="region of interest" description="Disordered" evidence="3">
    <location>
        <begin position="1080"/>
        <end position="1227"/>
    </location>
</feature>
<feature type="compositionally biased region" description="Low complexity" evidence="3">
    <location>
        <begin position="1103"/>
        <end position="1112"/>
    </location>
</feature>
<dbReference type="Pfam" id="PF13540">
    <property type="entry name" value="RCC1_2"/>
    <property type="match status" value="1"/>
</dbReference>
<gene>
    <name evidence="5" type="ORF">CYLTODRAFT_401654</name>
</gene>
<feature type="compositionally biased region" description="Polar residues" evidence="3">
    <location>
        <begin position="30"/>
        <end position="43"/>
    </location>
</feature>
<feature type="repeat" description="RCC1" evidence="2">
    <location>
        <begin position="271"/>
        <end position="330"/>
    </location>
</feature>
<sequence length="1336" mass="146050">MTLFHVYFALRNQQAFQRLLDTANGRKQPGGSTSNSGGRSWSKSTSTLASAAEVNARDNLGRTVLHLACNAPESLEYVRLLLRNPAVDVNIQDQESRWTPLHRALYHGNVAAAMLLLERLETDVYIKDLEGYTAFELYNSTVQGTMPNVSNRAELFTWGHNRNAALGLGDANDRAHPEQVFIPQPDADNASSIYARFQPLPVQRVYTAKLHTVVITSEKEANLRVCGFASGGRLGPGQHTQYGLTPIAGLSQTIVSVALGQDHTLALTDSGEVLSWGLNRFSQLGYTVETTSGKLEEPVQPSPKKIIALKKEVVRGVAACRTASVCWTSTQVFAWGTSNGQLGFDKHQPTVVPRIVSKITRPVVQVCLTESALVCLLDSQDVVCLWSGRVIKINFPAHGFPHAMQPYRPPQAARGAHTIKITSCDETIAALSSDGQVFAFSIPPPAITEPAASTTHKAFQPYTVWTPRMQHMSARDAAVGNNGTVIICTKSGHIFIPSKKGGVAGKALKYQVVPNIQRVVSICANSTGAFGALRVDFNPPPIVLAGQVLSQHLSSVLPCLWSTDMDSDNEPIHDTRALGEEDDEDSGDMHILDDANRLKKLENTYTAKRTTLEAWRDDRDSRLPQGADMSVLVQQSGHVLPVHRVILSARSTVLNALLRDDGDVRDDLTRITVSSSPVDGRNRLIVQRAHPMAVLLLLDYLYSDHILAIWDHRLALVGVDSAKVKSDVQGLARLLQLPALTRALHAATRSVPEPTIHQDMAALFSAAQESKTGDVVLQFADQNVFCHSAVLRSRTQFFADFFGEEEWTRKRWNNGQVTIDLKHMKWHVMSFVMRALYSGENINMFSVLDFTQSSEDVLEFMFEIIHAATELHFDRLVLVASTVILRLLTINNASYILSEATHYSAHDLVKSVQEYIAVNMEALLECRILDSLHPTTVKQLSRFVKTMQTTKMPTTRTGLLEQRALAKHATWVAEEDFPVPILPSSKEIKRRASAKLSPTEGFGTSPLLNTSPPRPRVSATASTISSPAPEKEGHDDIFTMDDEPATGIAELGLKSQASLDRMAPWKPSMKTRVDMRSVMAETAAASTKPVISSTPPRTPALRSTSTSGSSSSPWRTQTANTPPASTGVHFPTLSASPKTPSKTPGPAAQNVIKVARPPSGSPSVSSSGAGRPDMGPVFVPTRQIPQSSGSKGPQTPSRRSVSGTTSNKAWTRPPAEPVTPPPPSGIAMSFAEIQQSQEFRPVEKEKRTLLEIQEEEQARLVEQDFMKWWEEEEERVRLEQQREEQAIKASLREAKTGHKGGGGARQRRAAHKGGPSVEGASNGAGKKKKKQPAKAN</sequence>
<dbReference type="SMART" id="SM00248">
    <property type="entry name" value="ANK"/>
    <property type="match status" value="3"/>
</dbReference>
<feature type="domain" description="BTB" evidence="4">
    <location>
        <begin position="627"/>
        <end position="706"/>
    </location>
</feature>
<feature type="compositionally biased region" description="Polar residues" evidence="3">
    <location>
        <begin position="1133"/>
        <end position="1142"/>
    </location>
</feature>
<dbReference type="InterPro" id="IPR009091">
    <property type="entry name" value="RCC1/BLIP-II"/>
</dbReference>
<dbReference type="OrthoDB" id="1893551at2759"/>
<proteinExistence type="predicted"/>
<dbReference type="Gene3D" id="1.25.40.20">
    <property type="entry name" value="Ankyrin repeat-containing domain"/>
    <property type="match status" value="1"/>
</dbReference>
<feature type="repeat" description="RCC1" evidence="2">
    <location>
        <begin position="221"/>
        <end position="270"/>
    </location>
</feature>
<dbReference type="SUPFAM" id="SSF48403">
    <property type="entry name" value="Ankyrin repeat"/>
    <property type="match status" value="1"/>
</dbReference>
<feature type="compositionally biased region" description="Polar residues" evidence="3">
    <location>
        <begin position="1113"/>
        <end position="1124"/>
    </location>
</feature>
<keyword evidence="6" id="KW-1185">Reference proteome</keyword>
<dbReference type="InterPro" id="IPR036770">
    <property type="entry name" value="Ankyrin_rpt-contain_sf"/>
</dbReference>
<dbReference type="Pfam" id="PF12796">
    <property type="entry name" value="Ank_2"/>
    <property type="match status" value="1"/>
</dbReference>
<feature type="compositionally biased region" description="Basic and acidic residues" evidence="3">
    <location>
        <begin position="1277"/>
        <end position="1296"/>
    </location>
</feature>
<dbReference type="Gene3D" id="2.130.10.30">
    <property type="entry name" value="Regulator of chromosome condensation 1/beta-lactamase-inhibitor protein II"/>
    <property type="match status" value="1"/>
</dbReference>
<feature type="compositionally biased region" description="Pro residues" evidence="3">
    <location>
        <begin position="1214"/>
        <end position="1224"/>
    </location>
</feature>
<evidence type="ECO:0000256" key="1">
    <source>
        <dbReference type="ARBA" id="ARBA00022737"/>
    </source>
</evidence>
<dbReference type="PANTHER" id="PTHR22872:SF2">
    <property type="entry name" value="INHIBITOR OF BRUTON TYROSINE KINASE"/>
    <property type="match status" value="1"/>
</dbReference>
<dbReference type="SUPFAM" id="SSF54695">
    <property type="entry name" value="POZ domain"/>
    <property type="match status" value="2"/>
</dbReference>
<evidence type="ECO:0000259" key="4">
    <source>
        <dbReference type="PROSITE" id="PS50097"/>
    </source>
</evidence>
<accession>A0A0D7B1S6</accession>
<organism evidence="5 6">
    <name type="scientific">Cylindrobasidium torrendii FP15055 ss-10</name>
    <dbReference type="NCBI Taxonomy" id="1314674"/>
    <lineage>
        <taxon>Eukaryota</taxon>
        <taxon>Fungi</taxon>
        <taxon>Dikarya</taxon>
        <taxon>Basidiomycota</taxon>
        <taxon>Agaricomycotina</taxon>
        <taxon>Agaricomycetes</taxon>
        <taxon>Agaricomycetidae</taxon>
        <taxon>Agaricales</taxon>
        <taxon>Marasmiineae</taxon>
        <taxon>Physalacriaceae</taxon>
        <taxon>Cylindrobasidium</taxon>
    </lineage>
</organism>
<evidence type="ECO:0000256" key="3">
    <source>
        <dbReference type="SAM" id="MobiDB-lite"/>
    </source>
</evidence>
<feature type="compositionally biased region" description="Basic residues" evidence="3">
    <location>
        <begin position="1325"/>
        <end position="1336"/>
    </location>
</feature>
<feature type="region of interest" description="Disordered" evidence="3">
    <location>
        <begin position="23"/>
        <end position="43"/>
    </location>
</feature>
<evidence type="ECO:0000313" key="5">
    <source>
        <dbReference type="EMBL" id="KIY64568.1"/>
    </source>
</evidence>
<dbReference type="InterPro" id="IPR000210">
    <property type="entry name" value="BTB/POZ_dom"/>
</dbReference>
<dbReference type="InterPro" id="IPR000408">
    <property type="entry name" value="Reg_chr_condens"/>
</dbReference>
<evidence type="ECO:0000313" key="6">
    <source>
        <dbReference type="Proteomes" id="UP000054007"/>
    </source>
</evidence>
<dbReference type="CDD" id="cd18186">
    <property type="entry name" value="BTB_POZ_ZBTB_KLHL-like"/>
    <property type="match status" value="1"/>
</dbReference>